<protein>
    <submittedName>
        <fullName evidence="3">Stage III sporulation protein AG</fullName>
    </submittedName>
</protein>
<dbReference type="NCBIfam" id="TIGR02830">
    <property type="entry name" value="spore_III_AG"/>
    <property type="match status" value="1"/>
</dbReference>
<keyword evidence="2" id="KW-0812">Transmembrane</keyword>
<comment type="caution">
    <text evidence="3">The sequence shown here is derived from an EMBL/GenBank/DDBJ whole genome shotgun (WGS) entry which is preliminary data.</text>
</comment>
<accession>A0A2W0HNC0</accession>
<name>A0A2W0HNC0_9BACI</name>
<feature type="region of interest" description="Disordered" evidence="1">
    <location>
        <begin position="60"/>
        <end position="82"/>
    </location>
</feature>
<dbReference type="Proteomes" id="UP000248066">
    <property type="component" value="Unassembled WGS sequence"/>
</dbReference>
<dbReference type="OrthoDB" id="2381602at2"/>
<dbReference type="EMBL" id="PDOF01000001">
    <property type="protein sequence ID" value="PYZ98582.1"/>
    <property type="molecule type" value="Genomic_DNA"/>
</dbReference>
<organism evidence="3 4">
    <name type="scientific">Alteribacter lacisalsi</name>
    <dbReference type="NCBI Taxonomy" id="2045244"/>
    <lineage>
        <taxon>Bacteria</taxon>
        <taxon>Bacillati</taxon>
        <taxon>Bacillota</taxon>
        <taxon>Bacilli</taxon>
        <taxon>Bacillales</taxon>
        <taxon>Bacillaceae</taxon>
        <taxon>Alteribacter</taxon>
    </lineage>
</organism>
<feature type="region of interest" description="Disordered" evidence="1">
    <location>
        <begin position="129"/>
        <end position="150"/>
    </location>
</feature>
<feature type="compositionally biased region" description="Basic and acidic residues" evidence="1">
    <location>
        <begin position="141"/>
        <end position="150"/>
    </location>
</feature>
<feature type="transmembrane region" description="Helical" evidence="2">
    <location>
        <begin position="27"/>
        <end position="45"/>
    </location>
</feature>
<gene>
    <name evidence="3" type="primary">spoIIIAG</name>
    <name evidence="3" type="ORF">CR205_08360</name>
</gene>
<reference evidence="3 4" key="1">
    <citation type="submission" date="2017-10" db="EMBL/GenBank/DDBJ databases">
        <title>Bacillus sp. nov., a halophilic bacterium isolated from a Yangshapao Lake.</title>
        <authorList>
            <person name="Wang H."/>
        </authorList>
    </citation>
    <scope>NUCLEOTIDE SEQUENCE [LARGE SCALE GENOMIC DNA]</scope>
    <source>
        <strain evidence="3 4">YSP-3</strain>
    </source>
</reference>
<dbReference type="AlphaFoldDB" id="A0A2W0HNC0"/>
<keyword evidence="2" id="KW-0472">Membrane</keyword>
<sequence length="223" mass="24821">MTEEKKNRSWLDQYKETGKWKKVNLKYLLLLLFLGLFFMIVSNVVTSGGDEQVLLPAAGVDESGTSEPEPEAEPVFKSGNSDGPLTMGEYESIYESQLKKALEQMIGVSDVTVVVNLAETEKQVYQTNVNSKEQLTDETDREGGKRQVHDTTKDEQVVIIRSGDKEEPLLQRVEKPDVRGVLVVAKGVDNIQIKTSVVEAVSRVLDVPTHRVSVMPKKNEGES</sequence>
<evidence type="ECO:0000313" key="3">
    <source>
        <dbReference type="EMBL" id="PYZ98582.1"/>
    </source>
</evidence>
<evidence type="ECO:0000256" key="2">
    <source>
        <dbReference type="SAM" id="Phobius"/>
    </source>
</evidence>
<dbReference type="InterPro" id="IPR014195">
    <property type="entry name" value="Spore_III_AG"/>
</dbReference>
<proteinExistence type="predicted"/>
<dbReference type="RefSeq" id="WP_110518594.1">
    <property type="nucleotide sequence ID" value="NZ_PDOF01000001.1"/>
</dbReference>
<keyword evidence="4" id="KW-1185">Reference proteome</keyword>
<evidence type="ECO:0000256" key="1">
    <source>
        <dbReference type="SAM" id="MobiDB-lite"/>
    </source>
</evidence>
<keyword evidence="2" id="KW-1133">Transmembrane helix</keyword>
<evidence type="ECO:0000313" key="4">
    <source>
        <dbReference type="Proteomes" id="UP000248066"/>
    </source>
</evidence>